<evidence type="ECO:0000256" key="5">
    <source>
        <dbReference type="SAM" id="MobiDB-lite"/>
    </source>
</evidence>
<dbReference type="PANTHER" id="PTHR43866:SF3">
    <property type="entry name" value="METHYLMALONATE-SEMIALDEHYDE DEHYDROGENASE [ACYLATING], MITOCHONDRIAL"/>
    <property type="match status" value="1"/>
</dbReference>
<protein>
    <recommendedName>
        <fullName evidence="2">methylmalonate-semialdehyde dehydrogenase (CoA acylating)</fullName>
        <ecNumber evidence="2">1.2.1.27</ecNumber>
    </recommendedName>
</protein>
<evidence type="ECO:0000256" key="4">
    <source>
        <dbReference type="ARBA" id="ARBA00023027"/>
    </source>
</evidence>
<dbReference type="GeneID" id="37061538"/>
<dbReference type="PROSITE" id="PS00070">
    <property type="entry name" value="ALDEHYDE_DEHYDR_CYS"/>
    <property type="match status" value="1"/>
</dbReference>
<keyword evidence="8" id="KW-1185">Reference proteome</keyword>
<comment type="caution">
    <text evidence="7">The sequence shown here is derived from an EMBL/GenBank/DDBJ whole genome shotgun (WGS) entry which is preliminary data.</text>
</comment>
<dbReference type="PANTHER" id="PTHR43866">
    <property type="entry name" value="MALONATE-SEMIALDEHYDE DEHYDROGENASE"/>
    <property type="match status" value="1"/>
</dbReference>
<feature type="compositionally biased region" description="Acidic residues" evidence="5">
    <location>
        <begin position="68"/>
        <end position="96"/>
    </location>
</feature>
<organism evidence="7 8">
    <name type="scientific">Aspergillus heteromorphus CBS 117.55</name>
    <dbReference type="NCBI Taxonomy" id="1448321"/>
    <lineage>
        <taxon>Eukaryota</taxon>
        <taxon>Fungi</taxon>
        <taxon>Dikarya</taxon>
        <taxon>Ascomycota</taxon>
        <taxon>Pezizomycotina</taxon>
        <taxon>Eurotiomycetes</taxon>
        <taxon>Eurotiomycetidae</taxon>
        <taxon>Eurotiales</taxon>
        <taxon>Aspergillaceae</taxon>
        <taxon>Aspergillus</taxon>
        <taxon>Aspergillus subgen. Circumdati</taxon>
    </lineage>
</organism>
<reference evidence="7 8" key="1">
    <citation type="submission" date="2016-12" db="EMBL/GenBank/DDBJ databases">
        <title>The genomes of Aspergillus section Nigri reveals drivers in fungal speciation.</title>
        <authorList>
            <consortium name="DOE Joint Genome Institute"/>
            <person name="Vesth T.C."/>
            <person name="Nybo J."/>
            <person name="Theobald S."/>
            <person name="Brandl J."/>
            <person name="Frisvad J.C."/>
            <person name="Nielsen K.F."/>
            <person name="Lyhne E.K."/>
            <person name="Kogle M.E."/>
            <person name="Kuo A."/>
            <person name="Riley R."/>
            <person name="Clum A."/>
            <person name="Nolan M."/>
            <person name="Lipzen A."/>
            <person name="Salamov A."/>
            <person name="Henrissat B."/>
            <person name="Wiebenga A."/>
            <person name="De Vries R.P."/>
            <person name="Grigoriev I.V."/>
            <person name="Mortensen U.H."/>
            <person name="Andersen M.R."/>
            <person name="Baker S.E."/>
        </authorList>
    </citation>
    <scope>NUCLEOTIDE SEQUENCE [LARGE SCALE GENOMIC DNA]</scope>
    <source>
        <strain evidence="7 8">CBS 117.55</strain>
    </source>
</reference>
<evidence type="ECO:0000259" key="6">
    <source>
        <dbReference type="Pfam" id="PF00171"/>
    </source>
</evidence>
<evidence type="ECO:0000256" key="3">
    <source>
        <dbReference type="ARBA" id="ARBA00023002"/>
    </source>
</evidence>
<dbReference type="InterPro" id="IPR016162">
    <property type="entry name" value="Ald_DH_N"/>
</dbReference>
<evidence type="ECO:0000313" key="7">
    <source>
        <dbReference type="EMBL" id="PWY83599.1"/>
    </source>
</evidence>
<dbReference type="GO" id="GO:0005739">
    <property type="term" value="C:mitochondrion"/>
    <property type="evidence" value="ECO:0007669"/>
    <property type="project" value="TreeGrafter"/>
</dbReference>
<dbReference type="Gene3D" id="3.40.309.10">
    <property type="entry name" value="Aldehyde Dehydrogenase, Chain A, domain 2"/>
    <property type="match status" value="1"/>
</dbReference>
<dbReference type="GO" id="GO:0004491">
    <property type="term" value="F:methylmalonate-semialdehyde dehydrogenase (acylating, NAD) activity"/>
    <property type="evidence" value="ECO:0007669"/>
    <property type="project" value="UniProtKB-EC"/>
</dbReference>
<accession>A0A317WBM3</accession>
<keyword evidence="3" id="KW-0560">Oxidoreductase</keyword>
<dbReference type="VEuPathDB" id="FungiDB:BO70DRAFT_28890"/>
<dbReference type="InterPro" id="IPR010061">
    <property type="entry name" value="MeMal-semiAld_DH"/>
</dbReference>
<dbReference type="GO" id="GO:0006210">
    <property type="term" value="P:thymine catabolic process"/>
    <property type="evidence" value="ECO:0007669"/>
    <property type="project" value="TreeGrafter"/>
</dbReference>
<dbReference type="InterPro" id="IPR016163">
    <property type="entry name" value="Ald_DH_C"/>
</dbReference>
<evidence type="ECO:0000256" key="2">
    <source>
        <dbReference type="ARBA" id="ARBA00013048"/>
    </source>
</evidence>
<keyword evidence="4" id="KW-0520">NAD</keyword>
<dbReference type="FunFam" id="3.40.309.10:FF:000002">
    <property type="entry name" value="Methylmalonate-semialdehyde dehydrogenase (Acylating)"/>
    <property type="match status" value="1"/>
</dbReference>
<dbReference type="STRING" id="1448321.A0A317WBM3"/>
<dbReference type="Gene3D" id="3.40.605.10">
    <property type="entry name" value="Aldehyde Dehydrogenase, Chain A, domain 1"/>
    <property type="match status" value="1"/>
</dbReference>
<name>A0A317WBM3_9EURO</name>
<dbReference type="EMBL" id="MSFL01000010">
    <property type="protein sequence ID" value="PWY83599.1"/>
    <property type="molecule type" value="Genomic_DNA"/>
</dbReference>
<dbReference type="InterPro" id="IPR016161">
    <property type="entry name" value="Ald_DH/histidinol_DH"/>
</dbReference>
<dbReference type="EC" id="1.2.1.27" evidence="2"/>
<comment type="similarity">
    <text evidence="1">Belongs to the aldehyde dehydrogenase family.</text>
</comment>
<dbReference type="InterPro" id="IPR016160">
    <property type="entry name" value="Ald_DH_CS_CYS"/>
</dbReference>
<gene>
    <name evidence="7" type="ORF">BO70DRAFT_28890</name>
</gene>
<dbReference type="InterPro" id="IPR015590">
    <property type="entry name" value="Aldehyde_DH_dom"/>
</dbReference>
<proteinExistence type="inferred from homology"/>
<dbReference type="GO" id="GO:0006574">
    <property type="term" value="P:L-valine catabolic process"/>
    <property type="evidence" value="ECO:0007669"/>
    <property type="project" value="TreeGrafter"/>
</dbReference>
<feature type="region of interest" description="Disordered" evidence="5">
    <location>
        <begin position="1"/>
        <end position="103"/>
    </location>
</feature>
<dbReference type="Pfam" id="PF00171">
    <property type="entry name" value="Aldedh"/>
    <property type="match status" value="1"/>
</dbReference>
<evidence type="ECO:0000313" key="8">
    <source>
        <dbReference type="Proteomes" id="UP000247233"/>
    </source>
</evidence>
<dbReference type="NCBIfam" id="TIGR01722">
    <property type="entry name" value="MMSDH"/>
    <property type="match status" value="1"/>
</dbReference>
<dbReference type="AlphaFoldDB" id="A0A317WBM3"/>
<evidence type="ECO:0000256" key="1">
    <source>
        <dbReference type="ARBA" id="ARBA00009986"/>
    </source>
</evidence>
<feature type="compositionally biased region" description="Low complexity" evidence="5">
    <location>
        <begin position="1"/>
        <end position="35"/>
    </location>
</feature>
<feature type="domain" description="Aldehyde dehydrogenase" evidence="6">
    <location>
        <begin position="115"/>
        <end position="573"/>
    </location>
</feature>
<dbReference type="SUPFAM" id="SSF53720">
    <property type="entry name" value="ALDH-like"/>
    <property type="match status" value="1"/>
</dbReference>
<dbReference type="RefSeq" id="XP_025400042.1">
    <property type="nucleotide sequence ID" value="XM_025539301.1"/>
</dbReference>
<dbReference type="Proteomes" id="UP000247233">
    <property type="component" value="Unassembled WGS sequence"/>
</dbReference>
<sequence>MPRVSTTPSARAAARFTPFPAPSPASSDDTLASSSGLVRRRISVPDTRHEGRSTRSPRARTVSHRDSEEPEPEPEPAPDEDDDRDEEENEEEEEEPPAPPTITHLFINNTRVMSRSQNWTNVIDPVCQRLLCRVPGSTLQEVQRAVDAAEEAQPAWVALGFKTRREHLLRLVDVLRQMSPEIVTCLSREVGKTLADADAEVFRGLDCIHAACSIGPEMAGMFLGGDATLLQTFYEPVGVCVSISPFSFPFMIPLWSLPYALITGNTVILKPSEKTPTTSSLLAEAFLKAGFPPGVFNVLHGGPSTVQMLVSQPSVQAVSFVGSESAARQVHDLARAAGKRVQAECGGKNHGVVLEDANMMSTLFAIAGSAFGAAGQRCMALSVAVFVGQTRDWIPQLVGLAQSMVVGCGGDQESKIGPLIDETAKNRVSGIIRRAVAERATVLLDGRDIQVPGYPDGNFLGPTILSGVETYMECYQAEIFGPVLICMEVDTLEEAIELINQNKYGNGCSIFTTSGKHANTFQRCVNVGQIGVNIPLIAPYGTAVRTSNKDSFLGDRNTPGKTYWPFFTTTKTVSSRWDQ</sequence>
<dbReference type="OrthoDB" id="310895at2759"/>